<keyword evidence="2" id="KW-1185">Reference proteome</keyword>
<evidence type="ECO:0000313" key="1">
    <source>
        <dbReference type="EMBL" id="KAJ2803033.1"/>
    </source>
</evidence>
<dbReference type="AlphaFoldDB" id="A0A9W8LUF4"/>
<gene>
    <name evidence="1" type="ORF">H4R20_003051</name>
</gene>
<evidence type="ECO:0000313" key="2">
    <source>
        <dbReference type="Proteomes" id="UP001140094"/>
    </source>
</evidence>
<name>A0A9W8LUF4_9FUNG</name>
<dbReference type="EMBL" id="JANBUO010000578">
    <property type="protein sequence ID" value="KAJ2803033.1"/>
    <property type="molecule type" value="Genomic_DNA"/>
</dbReference>
<dbReference type="PANTHER" id="PTHR28181">
    <property type="entry name" value="UPF0655 PROTEIN YCR015C"/>
    <property type="match status" value="1"/>
</dbReference>
<protein>
    <recommendedName>
        <fullName evidence="3">HAD-like protein</fullName>
    </recommendedName>
</protein>
<dbReference type="SUPFAM" id="SSF56784">
    <property type="entry name" value="HAD-like"/>
    <property type="match status" value="1"/>
</dbReference>
<dbReference type="InterPro" id="IPR036412">
    <property type="entry name" value="HAD-like_sf"/>
</dbReference>
<dbReference type="InterPro" id="IPR023214">
    <property type="entry name" value="HAD_sf"/>
</dbReference>
<organism evidence="1 2">
    <name type="scientific">Coemansia guatemalensis</name>
    <dbReference type="NCBI Taxonomy" id="2761395"/>
    <lineage>
        <taxon>Eukaryota</taxon>
        <taxon>Fungi</taxon>
        <taxon>Fungi incertae sedis</taxon>
        <taxon>Zoopagomycota</taxon>
        <taxon>Kickxellomycotina</taxon>
        <taxon>Kickxellomycetes</taxon>
        <taxon>Kickxellales</taxon>
        <taxon>Kickxellaceae</taxon>
        <taxon>Coemansia</taxon>
    </lineage>
</organism>
<evidence type="ECO:0008006" key="3">
    <source>
        <dbReference type="Google" id="ProtNLM"/>
    </source>
</evidence>
<dbReference type="Gene3D" id="3.40.50.1000">
    <property type="entry name" value="HAD superfamily/HAD-like"/>
    <property type="match status" value="1"/>
</dbReference>
<reference evidence="1" key="1">
    <citation type="submission" date="2022-07" db="EMBL/GenBank/DDBJ databases">
        <title>Phylogenomic reconstructions and comparative analyses of Kickxellomycotina fungi.</title>
        <authorList>
            <person name="Reynolds N.K."/>
            <person name="Stajich J.E."/>
            <person name="Barry K."/>
            <person name="Grigoriev I.V."/>
            <person name="Crous P."/>
            <person name="Smith M.E."/>
        </authorList>
    </citation>
    <scope>NUCLEOTIDE SEQUENCE</scope>
    <source>
        <strain evidence="1">NRRL 1565</strain>
    </source>
</reference>
<dbReference type="OrthoDB" id="10255128at2759"/>
<dbReference type="PANTHER" id="PTHR28181:SF1">
    <property type="entry name" value="COLD TOLERANCE PROTEIN 1"/>
    <property type="match status" value="1"/>
</dbReference>
<proteinExistence type="predicted"/>
<dbReference type="Proteomes" id="UP001140094">
    <property type="component" value="Unassembled WGS sequence"/>
</dbReference>
<dbReference type="InterPro" id="IPR050849">
    <property type="entry name" value="HAD-like_hydrolase_phosphatase"/>
</dbReference>
<sequence>MKRAAATTIKRALVLALDFDQTLTTTDTLHLVASTVRQKHPERPGFQWFTDKYMEDYNAFKTKWEPIIARHAEEQTVTRALLDQYLEAQRAVEESSLARISQHAILAGTSRQEFADGGYSVQLQPDAAAAINHFLCTPDCHVCVVSVNWSEDFVRGALEANGVQVCKGLLIYCNNPVFDSKTGLSTSVIHPQLVAASDKTDIIASVRNETALQYKAEPTVVYIGDSLTDLPALLLADVGLLVGQSASVSRWCKLLGIEFGSPRPAEGNKVLHHLPRWSKAQYIIDQLASNSKLKTIVTPS</sequence>
<comment type="caution">
    <text evidence="1">The sequence shown here is derived from an EMBL/GenBank/DDBJ whole genome shotgun (WGS) entry which is preliminary data.</text>
</comment>
<dbReference type="Pfam" id="PF12710">
    <property type="entry name" value="HAD"/>
    <property type="match status" value="1"/>
</dbReference>
<accession>A0A9W8LUF4</accession>